<dbReference type="Pfam" id="PF00148">
    <property type="entry name" value="Oxidored_nitro"/>
    <property type="match status" value="1"/>
</dbReference>
<proteinExistence type="predicted"/>
<evidence type="ECO:0000313" key="3">
    <source>
        <dbReference type="Proteomes" id="UP000199309"/>
    </source>
</evidence>
<dbReference type="InterPro" id="IPR049939">
    <property type="entry name" value="NifE-like"/>
</dbReference>
<dbReference type="PANTHER" id="PTHR42956">
    <property type="entry name" value="NITROGENASE IRON-MOLYBDENUM COFACTOR BIOSYNTHESIS PROTEIN NIFE"/>
    <property type="match status" value="1"/>
</dbReference>
<dbReference type="PANTHER" id="PTHR42956:SF1">
    <property type="entry name" value="NITROGENASE IRON-MOLYBDENUM COFACTOR BIOSYNTHESIS PROTEIN NIFE"/>
    <property type="match status" value="1"/>
</dbReference>
<gene>
    <name evidence="2" type="ORF">SAMN05660299_02633</name>
</gene>
<dbReference type="EMBL" id="FNHQ01000044">
    <property type="protein sequence ID" value="SDN38854.1"/>
    <property type="molecule type" value="Genomic_DNA"/>
</dbReference>
<accession>A0A1H0AZL2</accession>
<dbReference type="Proteomes" id="UP000199309">
    <property type="component" value="Unassembled WGS sequence"/>
</dbReference>
<dbReference type="GO" id="GO:0016491">
    <property type="term" value="F:oxidoreductase activity"/>
    <property type="evidence" value="ECO:0007669"/>
    <property type="project" value="InterPro"/>
</dbReference>
<feature type="domain" description="Nitrogenase/oxidoreductase component 1" evidence="1">
    <location>
        <begin position="17"/>
        <end position="234"/>
    </location>
</feature>
<dbReference type="InterPro" id="IPR000510">
    <property type="entry name" value="Nase/OxRdtase_comp1"/>
</dbReference>
<reference evidence="2 3" key="1">
    <citation type="submission" date="2016-10" db="EMBL/GenBank/DDBJ databases">
        <authorList>
            <person name="de Groot N.N."/>
        </authorList>
    </citation>
    <scope>NUCLEOTIDE SEQUENCE [LARGE SCALE GENOMIC DNA]</scope>
    <source>
        <strain evidence="2 3">DSM 16981</strain>
    </source>
</reference>
<organism evidence="2 3">
    <name type="scientific">Megasphaera paucivorans</name>
    <dbReference type="NCBI Taxonomy" id="349095"/>
    <lineage>
        <taxon>Bacteria</taxon>
        <taxon>Bacillati</taxon>
        <taxon>Bacillota</taxon>
        <taxon>Negativicutes</taxon>
        <taxon>Veillonellales</taxon>
        <taxon>Veillonellaceae</taxon>
        <taxon>Megasphaera</taxon>
    </lineage>
</organism>
<dbReference type="STRING" id="349095.SAMN05660299_02633"/>
<dbReference type="Gene3D" id="3.40.50.1980">
    <property type="entry name" value="Nitrogenase molybdenum iron protein domain"/>
    <property type="match status" value="2"/>
</dbReference>
<evidence type="ECO:0000313" key="2">
    <source>
        <dbReference type="EMBL" id="SDN38854.1"/>
    </source>
</evidence>
<name>A0A1H0AZL2_9FIRM</name>
<dbReference type="RefSeq" id="WP_091652801.1">
    <property type="nucleotide sequence ID" value="NZ_FNHQ01000044.1"/>
</dbReference>
<evidence type="ECO:0000259" key="1">
    <source>
        <dbReference type="Pfam" id="PF00148"/>
    </source>
</evidence>
<keyword evidence="3" id="KW-1185">Reference proteome</keyword>
<sequence length="342" mass="37160">MKGLWKYISPFAPDQSGACSVFYGLGGIVVIVDAGGCAGNVCGFDEPRWFGKKSAIFSAGLRDMDAILGRDTLLVEKLCAAAADTNAMFAVFVGTPVPAVIGTDYQALRRMAEKKLRLPVMTVDTTGMNLYDVGIEKAYLELFRTFAAASGPIQPETVGVIGATPLDMTCLEDPLHIENMLIGQGWSRVLIYGRNGLSNIQQAGVVAKNLVIAPAGMAAAVYLEKKFGTPYTTAYPVLKKNWVCDFTGKKILIVHQQILANALRQQLLEAGASAVTVASWFMLNAALKEPYDIALREEEDFIQLADNQTYDIVIGDGLFRKALKHFMGMYLELPHFAVSGRM</sequence>
<dbReference type="SUPFAM" id="SSF53807">
    <property type="entry name" value="Helical backbone' metal receptor"/>
    <property type="match status" value="1"/>
</dbReference>
<dbReference type="OrthoDB" id="3199475at2"/>
<dbReference type="AlphaFoldDB" id="A0A1H0AZL2"/>
<protein>
    <submittedName>
        <fullName evidence="2">Nitrogenase component 1 type Oxidoreductase</fullName>
    </submittedName>
</protein>